<dbReference type="Proteomes" id="UP001248581">
    <property type="component" value="Chromosome"/>
</dbReference>
<gene>
    <name evidence="1" type="ORF">RI845_15485</name>
</gene>
<protein>
    <submittedName>
        <fullName evidence="1">YrbL family protein</fullName>
    </submittedName>
</protein>
<evidence type="ECO:0000313" key="1">
    <source>
        <dbReference type="EMBL" id="WNC67916.1"/>
    </source>
</evidence>
<evidence type="ECO:0000313" key="2">
    <source>
        <dbReference type="Proteomes" id="UP001248581"/>
    </source>
</evidence>
<reference evidence="2" key="1">
    <citation type="submission" date="2023-09" db="EMBL/GenBank/DDBJ databases">
        <authorList>
            <person name="Li S."/>
            <person name="Li X."/>
            <person name="Zhang C."/>
            <person name="Zhao Z."/>
        </authorList>
    </citation>
    <scope>NUCLEOTIDE SEQUENCE [LARGE SCALE GENOMIC DNA]</scope>
    <source>
        <strain evidence="2">SQ345</strain>
    </source>
</reference>
<dbReference type="InterPro" id="IPR019647">
    <property type="entry name" value="PhoP_reg_network_YrbL"/>
</dbReference>
<name>A0ABY9TGT0_9GAMM</name>
<keyword evidence="2" id="KW-1185">Reference proteome</keyword>
<accession>A0ABY9TGT0</accession>
<proteinExistence type="predicted"/>
<organism evidence="1 2">
    <name type="scientific">Thalassotalea nanhaiensis</name>
    <dbReference type="NCBI Taxonomy" id="3065648"/>
    <lineage>
        <taxon>Bacteria</taxon>
        <taxon>Pseudomonadati</taxon>
        <taxon>Pseudomonadota</taxon>
        <taxon>Gammaproteobacteria</taxon>
        <taxon>Alteromonadales</taxon>
        <taxon>Colwelliaceae</taxon>
        <taxon>Thalassotalea</taxon>
    </lineage>
</organism>
<dbReference type="Pfam" id="PF10707">
    <property type="entry name" value="YrbL-PhoP_reg"/>
    <property type="match status" value="1"/>
</dbReference>
<sequence length="200" mass="23476">MITIDESLLIGKGAHRACYHHPSDDSLCIKVLFRQDINQKAIRREIEYYQRLKKRDVSFSMLSKYVEEVQTNMGRAHVYELICDANGDVSLSLDNYLESDEMSLQYQDIIMASLKKLKDYLFEQQILTLTLYPRNLVLKLTNEPKLVIIDDIGNTEYIRFSEMSSALAVKKVNRKWVRFIDHLQNQYPQNPLINKIKDLK</sequence>
<dbReference type="RefSeq" id="WP_348387075.1">
    <property type="nucleotide sequence ID" value="NZ_CP134146.1"/>
</dbReference>
<dbReference type="EMBL" id="CP134146">
    <property type="protein sequence ID" value="WNC67916.1"/>
    <property type="molecule type" value="Genomic_DNA"/>
</dbReference>